<evidence type="ECO:0000313" key="1">
    <source>
        <dbReference type="EMBL" id="BCI56816.1"/>
    </source>
</evidence>
<organism evidence="1">
    <name type="scientific">Enterococcus faecium</name>
    <name type="common">Streptococcus faecium</name>
    <dbReference type="NCBI Taxonomy" id="1352"/>
    <lineage>
        <taxon>Bacteria</taxon>
        <taxon>Bacillati</taxon>
        <taxon>Bacillota</taxon>
        <taxon>Bacilli</taxon>
        <taxon>Lactobacillales</taxon>
        <taxon>Enterococcaceae</taxon>
        <taxon>Enterococcus</taxon>
    </lineage>
</organism>
<dbReference type="EMBL" id="LC569722">
    <property type="protein sequence ID" value="BCI56816.1"/>
    <property type="molecule type" value="Genomic_DNA"/>
</dbReference>
<protein>
    <submittedName>
        <fullName evidence="1">Uncharacterized protein</fullName>
    </submittedName>
</protein>
<dbReference type="RefSeq" id="WP_002362672.1">
    <property type="nucleotide sequence ID" value="NZ_CP041255.1"/>
</dbReference>
<geneLocation type="plasmid" evidence="1">
    <name>pEF-D</name>
</geneLocation>
<accession>A0A810JZL7</accession>
<dbReference type="AlphaFoldDB" id="A0A810JZL7"/>
<reference evidence="1" key="1">
    <citation type="submission" date="2020-07" db="EMBL/GenBank/DDBJ databases">
        <title>Complete nucleotide sequence of conjugal plasmid pEF-D harboring vanD1 gene in Enterococcus faecium JH5687.</title>
        <authorList>
            <person name="Hisatsune J."/>
            <person name="Sugai M."/>
        </authorList>
    </citation>
    <scope>NUCLEOTIDE SEQUENCE</scope>
    <source>
        <strain evidence="1">JH5687</strain>
        <plasmid evidence="1">pEF-D</plasmid>
    </source>
</reference>
<proteinExistence type="predicted"/>
<keyword evidence="1" id="KW-0614">Plasmid</keyword>
<name>A0A810JZL7_ENTFC</name>
<sequence length="62" mass="7119">MAYETSEGKEIKTVEIEVGKVQQLFDNFAQKLPESLLKELDDLEYEIIGMARVISVRDSNEQ</sequence>